<sequence>MCYTLGCACLGQSQTGHLLHVAASSSGRFGVPAPVYNPVAVGSFIDRFRWPQPISHDWPAALHNPLAFSSKNARSDRRRPGPQPHSQDHIRSSLAPGIASVNLHHNSLETSTNAAMEFSGKDLEDIQRVAGLLNLTVDELLQQSRVHGGDATSASSSPQQLPRRNASQQPSPLSQASHALPSQHQASFDLDLDSFELGDSGSEPSELALPPPAAQDQGAQVILLNPHTTSYDCDAALWAFDQPADQVFAFDDATMEPEPAEDGSYVPVTGVEIESESISEYTAQEGQDSVLDDASTDWALVSASPGLPALQMVMSPSSASTDKRFHRIAPKFPKSSTQAPPESSSHRVKKKRSPYEGSKRIDTHLTRQLHACVRCRMQRNRCIPDPNNPQGPCLTCQQRTVRMSRLPCLRYMVTDSTLFRTGLDYMAFYRAHPMIGPHHGDFHLERQWTDTPSKILCLGQVGSMHVKIELRKFVPPANTKDVDLKGRPMYAVPWAVADPDAVAQAITEYIDRGVSRYMAAYLDDTDHLVWNIFQAAYRASVFPLPNEMLKKTLRLWVACRFIESKWRCWSETGWADSELRAMNPQDPFYQDLDSPPPYIDYQWASIIIHRILNPLRKDVLRILQSTLNTHNPKDWFATFLTSFILLHNYEMQMLFQRQFAKRREAPQLFTTAFDWTSSKVRRMARLDADQSAFMSQCRDAVVQRTIRSRNTIFTSGLLTFTMGAETVLLRQQEQAWGDLTVKANCTPRYVPVSHEWPAEVEGDLAWGPASFASEDDYTLTLTESEVAEVRSGLQHFNELGLYGNEVSSSTFPLPTLGPKLQQIAADIHSGRGFAVVRGLKPDEFSPEDNVLVFLGISSYVGVKRGRQDEEGNMLMHIRDAKLSRTPQQDRPTRYSSRASTFHTDAFCDILALQTRNNASVGGKNILTSSWTIYNELMRTHPHLRELLAQPIWSFDSRGKFLPSNTRSLLYHHDGRIMINFAREPLLGLDGVRRAAGIAPLTDEQRHALDVVEEIAKRNQVVLEAQPGDMLFINNHGVLHSREAFEDAPDSPRYLVRMWLKNPELAWALPHGLRAGNERIYGENELGEQWNVVDAPRVMFRLSERLTS</sequence>
<feature type="region of interest" description="Disordered" evidence="2">
    <location>
        <begin position="70"/>
        <end position="90"/>
    </location>
</feature>
<feature type="compositionally biased region" description="Polar residues" evidence="2">
    <location>
        <begin position="152"/>
        <end position="162"/>
    </location>
</feature>
<evidence type="ECO:0000256" key="2">
    <source>
        <dbReference type="SAM" id="MobiDB-lite"/>
    </source>
</evidence>
<dbReference type="PANTHER" id="PTHR35392:SF3">
    <property type="entry name" value="ZN(2)-C6 FUNGAL-TYPE DOMAIN-CONTAINING PROTEIN"/>
    <property type="match status" value="1"/>
</dbReference>
<dbReference type="PANTHER" id="PTHR35392">
    <property type="entry name" value="ZN(II)2CYS6 TRANSCRIPTION FACTOR (EUROFUNG)-RELATED-RELATED"/>
    <property type="match status" value="1"/>
</dbReference>
<evidence type="ECO:0000256" key="1">
    <source>
        <dbReference type="ARBA" id="ARBA00023002"/>
    </source>
</evidence>
<feature type="compositionally biased region" description="Low complexity" evidence="2">
    <location>
        <begin position="166"/>
        <end position="177"/>
    </location>
</feature>
<dbReference type="Gene3D" id="3.60.130.10">
    <property type="entry name" value="Clavaminate synthase-like"/>
    <property type="match status" value="1"/>
</dbReference>
<dbReference type="GO" id="GO:0016491">
    <property type="term" value="F:oxidoreductase activity"/>
    <property type="evidence" value="ECO:0007669"/>
    <property type="project" value="UniProtKB-KW"/>
</dbReference>
<keyword evidence="5" id="KW-1185">Reference proteome</keyword>
<organism evidence="4 5">
    <name type="scientific">Parachaetomium inaequale</name>
    <dbReference type="NCBI Taxonomy" id="2588326"/>
    <lineage>
        <taxon>Eukaryota</taxon>
        <taxon>Fungi</taxon>
        <taxon>Dikarya</taxon>
        <taxon>Ascomycota</taxon>
        <taxon>Pezizomycotina</taxon>
        <taxon>Sordariomycetes</taxon>
        <taxon>Sordariomycetidae</taxon>
        <taxon>Sordariales</taxon>
        <taxon>Chaetomiaceae</taxon>
        <taxon>Parachaetomium</taxon>
    </lineage>
</organism>
<name>A0AAN6SN16_9PEZI</name>
<dbReference type="SUPFAM" id="SSF51197">
    <property type="entry name" value="Clavaminate synthase-like"/>
    <property type="match status" value="1"/>
</dbReference>
<dbReference type="Proteomes" id="UP001303115">
    <property type="component" value="Unassembled WGS sequence"/>
</dbReference>
<gene>
    <name evidence="4" type="ORF">C8A01DRAFT_19871</name>
</gene>
<evidence type="ECO:0000313" key="5">
    <source>
        <dbReference type="Proteomes" id="UP001303115"/>
    </source>
</evidence>
<dbReference type="InterPro" id="IPR003819">
    <property type="entry name" value="TauD/TfdA-like"/>
</dbReference>
<dbReference type="Pfam" id="PF02668">
    <property type="entry name" value="TauD"/>
    <property type="match status" value="1"/>
</dbReference>
<feature type="region of interest" description="Disordered" evidence="2">
    <location>
        <begin position="331"/>
        <end position="360"/>
    </location>
</feature>
<reference evidence="5" key="1">
    <citation type="journal article" date="2023" name="Mol. Phylogenet. Evol.">
        <title>Genome-scale phylogeny and comparative genomics of the fungal order Sordariales.</title>
        <authorList>
            <person name="Hensen N."/>
            <person name="Bonometti L."/>
            <person name="Westerberg I."/>
            <person name="Brannstrom I.O."/>
            <person name="Guillou S."/>
            <person name="Cros-Aarteil S."/>
            <person name="Calhoun S."/>
            <person name="Haridas S."/>
            <person name="Kuo A."/>
            <person name="Mondo S."/>
            <person name="Pangilinan J."/>
            <person name="Riley R."/>
            <person name="LaButti K."/>
            <person name="Andreopoulos B."/>
            <person name="Lipzen A."/>
            <person name="Chen C."/>
            <person name="Yan M."/>
            <person name="Daum C."/>
            <person name="Ng V."/>
            <person name="Clum A."/>
            <person name="Steindorff A."/>
            <person name="Ohm R.A."/>
            <person name="Martin F."/>
            <person name="Silar P."/>
            <person name="Natvig D.O."/>
            <person name="Lalanne C."/>
            <person name="Gautier V."/>
            <person name="Ament-Velasquez S.L."/>
            <person name="Kruys A."/>
            <person name="Hutchinson M.I."/>
            <person name="Powell A.J."/>
            <person name="Barry K."/>
            <person name="Miller A.N."/>
            <person name="Grigoriev I.V."/>
            <person name="Debuchy R."/>
            <person name="Gladieux P."/>
            <person name="Hiltunen Thoren M."/>
            <person name="Johannesson H."/>
        </authorList>
    </citation>
    <scope>NUCLEOTIDE SEQUENCE [LARGE SCALE GENOMIC DNA]</scope>
    <source>
        <strain evidence="5">CBS 284.82</strain>
    </source>
</reference>
<accession>A0AAN6SN16</accession>
<dbReference type="AlphaFoldDB" id="A0AAN6SN16"/>
<protein>
    <recommendedName>
        <fullName evidence="3">TauD/TfdA-like domain-containing protein</fullName>
    </recommendedName>
</protein>
<feature type="compositionally biased region" description="Polar residues" evidence="2">
    <location>
        <begin position="334"/>
        <end position="343"/>
    </location>
</feature>
<dbReference type="InterPro" id="IPR052973">
    <property type="entry name" value="Fungal_sec-metab_reg_TF"/>
</dbReference>
<keyword evidence="1" id="KW-0560">Oxidoreductase</keyword>
<dbReference type="InterPro" id="IPR042098">
    <property type="entry name" value="TauD-like_sf"/>
</dbReference>
<evidence type="ECO:0000313" key="4">
    <source>
        <dbReference type="EMBL" id="KAK4033150.1"/>
    </source>
</evidence>
<proteinExistence type="predicted"/>
<evidence type="ECO:0000259" key="3">
    <source>
        <dbReference type="Pfam" id="PF02668"/>
    </source>
</evidence>
<feature type="domain" description="TauD/TfdA-like" evidence="3">
    <location>
        <begin position="808"/>
        <end position="1058"/>
    </location>
</feature>
<feature type="region of interest" description="Disordered" evidence="2">
    <location>
        <begin position="146"/>
        <end position="214"/>
    </location>
</feature>
<comment type="caution">
    <text evidence="4">The sequence shown here is derived from an EMBL/GenBank/DDBJ whole genome shotgun (WGS) entry which is preliminary data.</text>
</comment>
<dbReference type="EMBL" id="MU854549">
    <property type="protein sequence ID" value="KAK4033150.1"/>
    <property type="molecule type" value="Genomic_DNA"/>
</dbReference>